<dbReference type="InterPro" id="IPR010359">
    <property type="entry name" value="IrrE_HExxH"/>
</dbReference>
<organism evidence="2">
    <name type="scientific">Myoviridae sp. ctk6V34</name>
    <dbReference type="NCBI Taxonomy" id="2825164"/>
    <lineage>
        <taxon>Viruses</taxon>
        <taxon>Duplodnaviria</taxon>
        <taxon>Heunggongvirae</taxon>
        <taxon>Uroviricota</taxon>
        <taxon>Caudoviricetes</taxon>
    </lineage>
</organism>
<protein>
    <submittedName>
        <fullName evidence="2">IrrE protein</fullName>
    </submittedName>
</protein>
<dbReference type="Pfam" id="PF06114">
    <property type="entry name" value="Peptidase_M78"/>
    <property type="match status" value="1"/>
</dbReference>
<evidence type="ECO:0000313" key="2">
    <source>
        <dbReference type="EMBL" id="DAG01285.1"/>
    </source>
</evidence>
<sequence>MQTVIADIRDKYGTTDPFKLAEELNIIIVYHPLGRCHGYYMAESGVKIICLNEADEEPVKRYTLAHELGHYFLHGDANYFALKDTLFQSGWQERQADKFAVNLLITNDDLRHNPCYTVDDWAKTLGISRGLVELRF</sequence>
<proteinExistence type="predicted"/>
<dbReference type="PANTHER" id="PTHR43236">
    <property type="entry name" value="ANTITOXIN HIGA1"/>
    <property type="match status" value="1"/>
</dbReference>
<name>A0A8S5V3K0_9CAUD</name>
<evidence type="ECO:0000259" key="1">
    <source>
        <dbReference type="Pfam" id="PF06114"/>
    </source>
</evidence>
<dbReference type="Gene3D" id="1.10.10.2910">
    <property type="match status" value="1"/>
</dbReference>
<dbReference type="PANTHER" id="PTHR43236:SF1">
    <property type="entry name" value="BLL7220 PROTEIN"/>
    <property type="match status" value="1"/>
</dbReference>
<dbReference type="InterPro" id="IPR052345">
    <property type="entry name" value="Rad_response_metalloprotease"/>
</dbReference>
<dbReference type="EMBL" id="BK016190">
    <property type="protein sequence ID" value="DAG01285.1"/>
    <property type="molecule type" value="Genomic_DNA"/>
</dbReference>
<accession>A0A8S5V3K0</accession>
<reference evidence="2" key="1">
    <citation type="journal article" date="2021" name="Proc. Natl. Acad. Sci. U.S.A.">
        <title>A Catalog of Tens of Thousands of Viruses from Human Metagenomes Reveals Hidden Associations with Chronic Diseases.</title>
        <authorList>
            <person name="Tisza M.J."/>
            <person name="Buck C.B."/>
        </authorList>
    </citation>
    <scope>NUCLEOTIDE SEQUENCE</scope>
    <source>
        <strain evidence="2">Ctk6V34</strain>
    </source>
</reference>
<feature type="domain" description="IrrE N-terminal-like" evidence="1">
    <location>
        <begin position="21"/>
        <end position="135"/>
    </location>
</feature>